<dbReference type="InterPro" id="IPR008928">
    <property type="entry name" value="6-hairpin_glycosidase_sf"/>
</dbReference>
<dbReference type="AlphaFoldDB" id="A0A4Q1CBI3"/>
<keyword evidence="1" id="KW-0732">Signal</keyword>
<dbReference type="Gene3D" id="1.50.10.10">
    <property type="match status" value="1"/>
</dbReference>
<feature type="signal peptide" evidence="1">
    <location>
        <begin position="1"/>
        <end position="26"/>
    </location>
</feature>
<feature type="chain" id="PRO_5020644183" evidence="1">
    <location>
        <begin position="27"/>
        <end position="668"/>
    </location>
</feature>
<evidence type="ECO:0000313" key="2">
    <source>
        <dbReference type="EMBL" id="RXK56368.1"/>
    </source>
</evidence>
<dbReference type="Proteomes" id="UP000290218">
    <property type="component" value="Unassembled WGS sequence"/>
</dbReference>
<dbReference type="SUPFAM" id="SSF48208">
    <property type="entry name" value="Six-hairpin glycosidases"/>
    <property type="match status" value="1"/>
</dbReference>
<protein>
    <submittedName>
        <fullName evidence="2">Uncharacterized protein</fullName>
    </submittedName>
</protein>
<dbReference type="OrthoDB" id="179491at2"/>
<proteinExistence type="predicted"/>
<reference evidence="2 3" key="1">
    <citation type="submission" date="2019-01" db="EMBL/GenBank/DDBJ databases">
        <title>Lacunisphaera sp. strain TWA-58.</title>
        <authorList>
            <person name="Chen W.-M."/>
        </authorList>
    </citation>
    <scope>NUCLEOTIDE SEQUENCE [LARGE SCALE GENOMIC DNA]</scope>
    <source>
        <strain evidence="2 3">TWA-58</strain>
    </source>
</reference>
<dbReference type="GO" id="GO:0005975">
    <property type="term" value="P:carbohydrate metabolic process"/>
    <property type="evidence" value="ECO:0007669"/>
    <property type="project" value="InterPro"/>
</dbReference>
<accession>A0A4Q1CBI3</accession>
<sequence>MPRPPRLRIASLWLVALLFATRLASADWVPPEGRWSIATGWADGWPVNWQHLAPVRSEQSGEWTQHHGEFVLPGGKLVVRDSERTVRDGLVEVHRRWQWTASEPLARVSLSVRIRTGLAGSAKPFLPGISYYDNPAGQSVDPAPIPVIAAARPLRRGFYEEHRFPLPFAAAEGDTASGPTVVALHSTPSPVRFGCQPDQWWSLGVDYTADGVELALHSGAVASNGRTGILKGHQRRWFAYPEAWCTLPPGAIVEKKFLVETAPVPRPGHGFRGPMHTAVRLNAALNPDGFPPVRDVLERKFADTLARWRETPHAIGIQAFPEHRRWIDLGWAGQSEAFAYPFLVLGDVFDLREAKRYVQSGLDFIASAPFGPNGFPVRFNLDTGAWLDRTNPLSQAQAMENMLHALRVARGKPGLDVSRWETFLRRAADLHAARVLAPAWRPISTNEGFLIAPLVHASTILAEPRYLDAARKAAEHYIDRHQDMAEPYWGGTLDARCEDKEGAWAAFQGFLAMHEVTREARYLEAATHAADVVLSYMYVWDVPLPPGRLADHGFKTRGWTAVSVQNMHLDVYGVLCAPAFWRLGKLTGREEYQRVARLLYVACGQLLDPRGGQGEQIHQTNYAQHYDYDHLTGVRGDYVEQWNVYWISAHFLVAAAQFREMGVDVTAW</sequence>
<dbReference type="RefSeq" id="WP_129047737.1">
    <property type="nucleotide sequence ID" value="NZ_SDHX01000001.1"/>
</dbReference>
<keyword evidence="3" id="KW-1185">Reference proteome</keyword>
<name>A0A4Q1CBI3_9BACT</name>
<evidence type="ECO:0000256" key="1">
    <source>
        <dbReference type="SAM" id="SignalP"/>
    </source>
</evidence>
<gene>
    <name evidence="2" type="ORF">ESB00_11005</name>
</gene>
<comment type="caution">
    <text evidence="2">The sequence shown here is derived from an EMBL/GenBank/DDBJ whole genome shotgun (WGS) entry which is preliminary data.</text>
</comment>
<organism evidence="2 3">
    <name type="scientific">Oleiharenicola lentus</name>
    <dbReference type="NCBI Taxonomy" id="2508720"/>
    <lineage>
        <taxon>Bacteria</taxon>
        <taxon>Pseudomonadati</taxon>
        <taxon>Verrucomicrobiota</taxon>
        <taxon>Opitutia</taxon>
        <taxon>Opitutales</taxon>
        <taxon>Opitutaceae</taxon>
        <taxon>Oleiharenicola</taxon>
    </lineage>
</organism>
<dbReference type="EMBL" id="SDHX01000001">
    <property type="protein sequence ID" value="RXK56368.1"/>
    <property type="molecule type" value="Genomic_DNA"/>
</dbReference>
<evidence type="ECO:0000313" key="3">
    <source>
        <dbReference type="Proteomes" id="UP000290218"/>
    </source>
</evidence>
<dbReference type="InterPro" id="IPR012341">
    <property type="entry name" value="6hp_glycosidase-like_sf"/>
</dbReference>